<reference evidence="2 3" key="1">
    <citation type="submission" date="2015-03" db="EMBL/GenBank/DDBJ databases">
        <title>Genome assembly of Sandaracinus amylolyticus DSM 53668.</title>
        <authorList>
            <person name="Sharma G."/>
            <person name="Subramanian S."/>
        </authorList>
    </citation>
    <scope>NUCLEOTIDE SEQUENCE [LARGE SCALE GENOMIC DNA]</scope>
    <source>
        <strain evidence="2 3">DSM 53668</strain>
    </source>
</reference>
<keyword evidence="1" id="KW-1133">Transmembrane helix</keyword>
<dbReference type="EMBL" id="CP011125">
    <property type="protein sequence ID" value="AKF11163.1"/>
    <property type="molecule type" value="Genomic_DNA"/>
</dbReference>
<dbReference type="AlphaFoldDB" id="A0A0F6YML1"/>
<dbReference type="KEGG" id="samy:DB32_008312"/>
<evidence type="ECO:0000256" key="1">
    <source>
        <dbReference type="SAM" id="Phobius"/>
    </source>
</evidence>
<evidence type="ECO:0000313" key="2">
    <source>
        <dbReference type="EMBL" id="AKF11163.1"/>
    </source>
</evidence>
<name>A0A0F6YML1_9BACT</name>
<proteinExistence type="predicted"/>
<feature type="transmembrane region" description="Helical" evidence="1">
    <location>
        <begin position="70"/>
        <end position="92"/>
    </location>
</feature>
<feature type="transmembrane region" description="Helical" evidence="1">
    <location>
        <begin position="38"/>
        <end position="58"/>
    </location>
</feature>
<evidence type="ECO:0000313" key="3">
    <source>
        <dbReference type="Proteomes" id="UP000034883"/>
    </source>
</evidence>
<keyword evidence="1" id="KW-0812">Transmembrane</keyword>
<sequence>MRADPPACPADPPSDAEVQRRLAWIERQIAPTERDTRWWFTGFLVLHGLLTGVQLTLAISTPDDDARPDFIVNSISSGLGLITMAITTPPILGAGDFVRGLPRDTPEARLDAMRAAERRLQQSAEASGFVRSELSALASALYVEAASLTLLFLGRTSGAFLLAGGGVVLGQGRLLLHPTGAIDAWRTYAARHADAGCESDAPVASAPGPRLAVSPSVPGPGGVGVSLQLAF</sequence>
<keyword evidence="1" id="KW-0472">Membrane</keyword>
<dbReference type="Proteomes" id="UP000034883">
    <property type="component" value="Chromosome"/>
</dbReference>
<accession>A0A0F6YML1</accession>
<protein>
    <submittedName>
        <fullName evidence="2">Uncharacterized protein</fullName>
    </submittedName>
</protein>
<dbReference type="RefSeq" id="WP_157070257.1">
    <property type="nucleotide sequence ID" value="NZ_CP011125.1"/>
</dbReference>
<keyword evidence="3" id="KW-1185">Reference proteome</keyword>
<organism evidence="2 3">
    <name type="scientific">Sandaracinus amylolyticus</name>
    <dbReference type="NCBI Taxonomy" id="927083"/>
    <lineage>
        <taxon>Bacteria</taxon>
        <taxon>Pseudomonadati</taxon>
        <taxon>Myxococcota</taxon>
        <taxon>Polyangia</taxon>
        <taxon>Polyangiales</taxon>
        <taxon>Sandaracinaceae</taxon>
        <taxon>Sandaracinus</taxon>
    </lineage>
</organism>
<dbReference type="STRING" id="927083.DB32_008312"/>
<gene>
    <name evidence="2" type="ORF">DB32_008312</name>
</gene>